<sequence length="82" mass="9621">MPSEPTEIFSDFPFELIESSPGDFQFNTARDALDAGYDPSQIWSVVEGDEFYVYGPMHHFVNVLYWVVTRDRHDGNTYYFEQ</sequence>
<organism evidence="1 2">
    <name type="scientific">Thalassolituus marinus</name>
    <dbReference type="NCBI Taxonomy" id="671053"/>
    <lineage>
        <taxon>Bacteria</taxon>
        <taxon>Pseudomonadati</taxon>
        <taxon>Pseudomonadota</taxon>
        <taxon>Gammaproteobacteria</taxon>
        <taxon>Oceanospirillales</taxon>
        <taxon>Oceanospirillaceae</taxon>
        <taxon>Thalassolituus</taxon>
    </lineage>
</organism>
<name>A0ABS7ZW74_9GAMM</name>
<comment type="caution">
    <text evidence="1">The sequence shown here is derived from an EMBL/GenBank/DDBJ whole genome shotgun (WGS) entry which is preliminary data.</text>
</comment>
<evidence type="ECO:0000313" key="2">
    <source>
        <dbReference type="Proteomes" id="UP000714380"/>
    </source>
</evidence>
<gene>
    <name evidence="1" type="ORF">I9W95_17840</name>
</gene>
<reference evidence="1 2" key="1">
    <citation type="submission" date="2020-12" db="EMBL/GenBank/DDBJ databases">
        <title>Novel Thalassolituus-related marine hydrocarbonoclastic bacteria mediated algae-derived hydrocarbons mineralization in twilight zone of the northern South China Sea.</title>
        <authorList>
            <person name="Dong C."/>
        </authorList>
    </citation>
    <scope>NUCLEOTIDE SEQUENCE [LARGE SCALE GENOMIC DNA]</scope>
    <source>
        <strain evidence="1 2">IMCC1826</strain>
    </source>
</reference>
<evidence type="ECO:0000313" key="1">
    <source>
        <dbReference type="EMBL" id="MCA6065463.1"/>
    </source>
</evidence>
<keyword evidence="2" id="KW-1185">Reference proteome</keyword>
<dbReference type="Proteomes" id="UP000714380">
    <property type="component" value="Unassembled WGS sequence"/>
</dbReference>
<dbReference type="RefSeq" id="WP_225677423.1">
    <property type="nucleotide sequence ID" value="NZ_JAEDAH010000105.1"/>
</dbReference>
<dbReference type="EMBL" id="JAEDAH010000105">
    <property type="protein sequence ID" value="MCA6065463.1"/>
    <property type="molecule type" value="Genomic_DNA"/>
</dbReference>
<accession>A0ABS7ZW74</accession>
<proteinExistence type="predicted"/>
<protein>
    <submittedName>
        <fullName evidence="1">Uncharacterized protein</fullName>
    </submittedName>
</protein>